<evidence type="ECO:0000313" key="3">
    <source>
        <dbReference type="Proteomes" id="UP000091820"/>
    </source>
</evidence>
<reference evidence="2" key="2">
    <citation type="submission" date="2020-05" db="UniProtKB">
        <authorList>
            <consortium name="EnsemblMetazoa"/>
        </authorList>
    </citation>
    <scope>IDENTIFICATION</scope>
    <source>
        <strain evidence="2">IAEA</strain>
    </source>
</reference>
<dbReference type="AlphaFoldDB" id="A0A1A9WCG0"/>
<feature type="region of interest" description="Disordered" evidence="1">
    <location>
        <begin position="29"/>
        <end position="54"/>
    </location>
</feature>
<evidence type="ECO:0000256" key="1">
    <source>
        <dbReference type="SAM" id="MobiDB-lite"/>
    </source>
</evidence>
<evidence type="ECO:0000313" key="2">
    <source>
        <dbReference type="EnsemblMetazoa" id="GBRI014400-PA"/>
    </source>
</evidence>
<name>A0A1A9WCG0_9MUSC</name>
<reference evidence="3" key="1">
    <citation type="submission" date="2014-03" db="EMBL/GenBank/DDBJ databases">
        <authorList>
            <person name="Aksoy S."/>
            <person name="Warren W."/>
            <person name="Wilson R.K."/>
        </authorList>
    </citation>
    <scope>NUCLEOTIDE SEQUENCE [LARGE SCALE GENOMIC DNA]</scope>
    <source>
        <strain evidence="3">IAEA</strain>
    </source>
</reference>
<feature type="region of interest" description="Disordered" evidence="1">
    <location>
        <begin position="1"/>
        <end position="20"/>
    </location>
</feature>
<dbReference type="VEuPathDB" id="VectorBase:GBRI014400"/>
<dbReference type="EnsemblMetazoa" id="GBRI014400-RA">
    <property type="protein sequence ID" value="GBRI014400-PA"/>
    <property type="gene ID" value="GBRI014400"/>
</dbReference>
<keyword evidence="3" id="KW-1185">Reference proteome</keyword>
<sequence length="88" mass="9804">MLIQNKSPPACPTVPIPPPPTITTMTYNHNNNNNNNRHHYTTKRTASNNKSKTMKRDATGLQHNGVVPQQRKMLTSTKGNQKTINGVL</sequence>
<proteinExistence type="predicted"/>
<protein>
    <submittedName>
        <fullName evidence="2">Uncharacterized protein</fullName>
    </submittedName>
</protein>
<accession>A0A1A9WCG0</accession>
<organism evidence="2 3">
    <name type="scientific">Glossina brevipalpis</name>
    <dbReference type="NCBI Taxonomy" id="37001"/>
    <lineage>
        <taxon>Eukaryota</taxon>
        <taxon>Metazoa</taxon>
        <taxon>Ecdysozoa</taxon>
        <taxon>Arthropoda</taxon>
        <taxon>Hexapoda</taxon>
        <taxon>Insecta</taxon>
        <taxon>Pterygota</taxon>
        <taxon>Neoptera</taxon>
        <taxon>Endopterygota</taxon>
        <taxon>Diptera</taxon>
        <taxon>Brachycera</taxon>
        <taxon>Muscomorpha</taxon>
        <taxon>Hippoboscoidea</taxon>
        <taxon>Glossinidae</taxon>
        <taxon>Glossina</taxon>
    </lineage>
</organism>
<feature type="compositionally biased region" description="Pro residues" evidence="1">
    <location>
        <begin position="9"/>
        <end position="20"/>
    </location>
</feature>
<dbReference type="Proteomes" id="UP000091820">
    <property type="component" value="Unassembled WGS sequence"/>
</dbReference>